<dbReference type="GO" id="GO:1901135">
    <property type="term" value="P:carbohydrate derivative metabolic process"/>
    <property type="evidence" value="ECO:0007669"/>
    <property type="project" value="InterPro"/>
</dbReference>
<evidence type="ECO:0000313" key="5">
    <source>
        <dbReference type="EMBL" id="VYT95742.1"/>
    </source>
</evidence>
<dbReference type="GO" id="GO:0003700">
    <property type="term" value="F:DNA-binding transcription factor activity"/>
    <property type="evidence" value="ECO:0007669"/>
    <property type="project" value="InterPro"/>
</dbReference>
<protein>
    <submittedName>
        <fullName evidence="5">HTH-type transcriptional regulator MurR</fullName>
    </submittedName>
</protein>
<dbReference type="InterPro" id="IPR047640">
    <property type="entry name" value="RpiR-like"/>
</dbReference>
<keyword evidence="2" id="KW-0238">DNA-binding</keyword>
<dbReference type="InterPro" id="IPR046348">
    <property type="entry name" value="SIS_dom_sf"/>
</dbReference>
<dbReference type="EMBL" id="CACRTV010000033">
    <property type="protein sequence ID" value="VYT95742.1"/>
    <property type="molecule type" value="Genomic_DNA"/>
</dbReference>
<keyword evidence="1" id="KW-0805">Transcription regulation</keyword>
<name>A0A6N3B6Y2_9CLOT</name>
<evidence type="ECO:0000259" key="4">
    <source>
        <dbReference type="PROSITE" id="PS51071"/>
    </source>
</evidence>
<dbReference type="PANTHER" id="PTHR30514">
    <property type="entry name" value="GLUCOKINASE"/>
    <property type="match status" value="1"/>
</dbReference>
<dbReference type="SUPFAM" id="SSF53697">
    <property type="entry name" value="SIS domain"/>
    <property type="match status" value="1"/>
</dbReference>
<dbReference type="SUPFAM" id="SSF46689">
    <property type="entry name" value="Homeodomain-like"/>
    <property type="match status" value="1"/>
</dbReference>
<dbReference type="GO" id="GO:0097367">
    <property type="term" value="F:carbohydrate derivative binding"/>
    <property type="evidence" value="ECO:0007669"/>
    <property type="project" value="InterPro"/>
</dbReference>
<reference evidence="5" key="1">
    <citation type="submission" date="2019-11" db="EMBL/GenBank/DDBJ databases">
        <authorList>
            <person name="Feng L."/>
        </authorList>
    </citation>
    <scope>NUCLEOTIDE SEQUENCE</scope>
    <source>
        <strain evidence="5">CParaputrificumLFYP93</strain>
    </source>
</reference>
<dbReference type="Pfam" id="PF01380">
    <property type="entry name" value="SIS"/>
    <property type="match status" value="1"/>
</dbReference>
<organism evidence="5">
    <name type="scientific">Clostridium paraputrificum</name>
    <dbReference type="NCBI Taxonomy" id="29363"/>
    <lineage>
        <taxon>Bacteria</taxon>
        <taxon>Bacillati</taxon>
        <taxon>Bacillota</taxon>
        <taxon>Clostridia</taxon>
        <taxon>Eubacteriales</taxon>
        <taxon>Clostridiaceae</taxon>
        <taxon>Clostridium</taxon>
    </lineage>
</organism>
<dbReference type="InterPro" id="IPR001347">
    <property type="entry name" value="SIS_dom"/>
</dbReference>
<dbReference type="AlphaFoldDB" id="A0A6N3B6Y2"/>
<dbReference type="InterPro" id="IPR035472">
    <property type="entry name" value="RpiR-like_SIS"/>
</dbReference>
<dbReference type="CDD" id="cd05013">
    <property type="entry name" value="SIS_RpiR"/>
    <property type="match status" value="1"/>
</dbReference>
<dbReference type="PROSITE" id="PS51071">
    <property type="entry name" value="HTH_RPIR"/>
    <property type="match status" value="1"/>
</dbReference>
<dbReference type="PANTHER" id="PTHR30514:SF10">
    <property type="entry name" value="MURR_RPIR FAMILY TRANSCRIPTIONAL REGULATOR"/>
    <property type="match status" value="1"/>
</dbReference>
<feature type="domain" description="HTH rpiR-type" evidence="4">
    <location>
        <begin position="1"/>
        <end position="76"/>
    </location>
</feature>
<dbReference type="GO" id="GO:0003677">
    <property type="term" value="F:DNA binding"/>
    <property type="evidence" value="ECO:0007669"/>
    <property type="project" value="UniProtKB-KW"/>
</dbReference>
<accession>A0A6N3B6Y2</accession>
<dbReference type="Gene3D" id="3.40.50.10490">
    <property type="entry name" value="Glucose-6-phosphate isomerase like protein, domain 1"/>
    <property type="match status" value="1"/>
</dbReference>
<evidence type="ECO:0000256" key="3">
    <source>
        <dbReference type="ARBA" id="ARBA00023163"/>
    </source>
</evidence>
<dbReference type="InterPro" id="IPR036388">
    <property type="entry name" value="WH-like_DNA-bd_sf"/>
</dbReference>
<sequence>MNIFSKLDKLTDLTQNEKTLVCYMQDNSEDFIRMSASEISKACFVSTSSIYRLCKKIGLAGLAELKVQVSLSINEYLKEQNSLNFDYPFKQNETQNQVILKMKELYEQTIHSSLNLIDLNTLKLVASILKKAIYIDFYTSAGNIFFAENFKFQMQEIGTFINVPIEEYHQLLTASTSDEKHVAIIVSFEGRGLIIENLANILKKNNTPIILISSTNENPITKYADYHLYLSSNENHFNKISSFSTRLSLLYLLDCIYTCYFKFDYEKNVNYKLSTYKKLSSKI</sequence>
<dbReference type="InterPro" id="IPR000281">
    <property type="entry name" value="HTH_RpiR"/>
</dbReference>
<keyword evidence="3" id="KW-0804">Transcription</keyword>
<gene>
    <name evidence="5" type="primary">murR_2</name>
    <name evidence="5" type="ORF">CPLFYP93_01017</name>
</gene>
<evidence type="ECO:0000256" key="1">
    <source>
        <dbReference type="ARBA" id="ARBA00023015"/>
    </source>
</evidence>
<proteinExistence type="predicted"/>
<dbReference type="Gene3D" id="1.10.10.10">
    <property type="entry name" value="Winged helix-like DNA-binding domain superfamily/Winged helix DNA-binding domain"/>
    <property type="match status" value="1"/>
</dbReference>
<dbReference type="InterPro" id="IPR009057">
    <property type="entry name" value="Homeodomain-like_sf"/>
</dbReference>
<dbReference type="Pfam" id="PF01418">
    <property type="entry name" value="HTH_6"/>
    <property type="match status" value="1"/>
</dbReference>
<evidence type="ECO:0000256" key="2">
    <source>
        <dbReference type="ARBA" id="ARBA00023125"/>
    </source>
</evidence>
<dbReference type="RefSeq" id="WP_156559931.1">
    <property type="nucleotide sequence ID" value="NZ_CACRTV010000033.1"/>
</dbReference>